<dbReference type="PROSITE" id="PS00086">
    <property type="entry name" value="CYTOCHROME_P450"/>
    <property type="match status" value="1"/>
</dbReference>
<organism evidence="7 8">
    <name type="scientific">Clavelina lepadiformis</name>
    <name type="common">Light-bulb sea squirt</name>
    <name type="synonym">Ascidia lepadiformis</name>
    <dbReference type="NCBI Taxonomy" id="159417"/>
    <lineage>
        <taxon>Eukaryota</taxon>
        <taxon>Metazoa</taxon>
        <taxon>Chordata</taxon>
        <taxon>Tunicata</taxon>
        <taxon>Ascidiacea</taxon>
        <taxon>Aplousobranchia</taxon>
        <taxon>Clavelinidae</taxon>
        <taxon>Clavelina</taxon>
    </lineage>
</organism>
<keyword evidence="4 5" id="KW-0408">Iron</keyword>
<evidence type="ECO:0000256" key="2">
    <source>
        <dbReference type="ARBA" id="ARBA00010617"/>
    </source>
</evidence>
<dbReference type="Pfam" id="PF00067">
    <property type="entry name" value="p450"/>
    <property type="match status" value="1"/>
</dbReference>
<evidence type="ECO:0000313" key="8">
    <source>
        <dbReference type="Proteomes" id="UP001642483"/>
    </source>
</evidence>
<dbReference type="InterPro" id="IPR050182">
    <property type="entry name" value="Cytochrome_P450_fam2"/>
</dbReference>
<keyword evidence="5" id="KW-0560">Oxidoreductase</keyword>
<keyword evidence="6" id="KW-1133">Transmembrane helix</keyword>
<keyword evidence="5" id="KW-0349">Heme</keyword>
<evidence type="ECO:0008006" key="9">
    <source>
        <dbReference type="Google" id="ProtNLM"/>
    </source>
</evidence>
<evidence type="ECO:0000256" key="5">
    <source>
        <dbReference type="RuleBase" id="RU000461"/>
    </source>
</evidence>
<evidence type="ECO:0000313" key="7">
    <source>
        <dbReference type="EMBL" id="CAK8678670.1"/>
    </source>
</evidence>
<accession>A0ABP0FG73</accession>
<keyword evidence="6" id="KW-0472">Membrane</keyword>
<gene>
    <name evidence="7" type="ORF">CVLEPA_LOCUS8574</name>
</gene>
<dbReference type="PRINTS" id="PR00385">
    <property type="entry name" value="P450"/>
</dbReference>
<proteinExistence type="inferred from homology"/>
<reference evidence="7 8" key="1">
    <citation type="submission" date="2024-02" db="EMBL/GenBank/DDBJ databases">
        <authorList>
            <person name="Daric V."/>
            <person name="Darras S."/>
        </authorList>
    </citation>
    <scope>NUCLEOTIDE SEQUENCE [LARGE SCALE GENOMIC DNA]</scope>
</reference>
<dbReference type="PRINTS" id="PR00463">
    <property type="entry name" value="EP450I"/>
</dbReference>
<dbReference type="InterPro" id="IPR036396">
    <property type="entry name" value="Cyt_P450_sf"/>
</dbReference>
<comment type="cofactor">
    <cofactor evidence="1">
        <name>heme</name>
        <dbReference type="ChEBI" id="CHEBI:30413"/>
    </cofactor>
</comment>
<dbReference type="InterPro" id="IPR002401">
    <property type="entry name" value="Cyt_P450_E_grp-I"/>
</dbReference>
<evidence type="ECO:0000256" key="6">
    <source>
        <dbReference type="SAM" id="Phobius"/>
    </source>
</evidence>
<comment type="similarity">
    <text evidence="2 5">Belongs to the cytochrome P450 family.</text>
</comment>
<evidence type="ECO:0000256" key="1">
    <source>
        <dbReference type="ARBA" id="ARBA00001971"/>
    </source>
</evidence>
<dbReference type="InterPro" id="IPR017972">
    <property type="entry name" value="Cyt_P450_CS"/>
</dbReference>
<dbReference type="SUPFAM" id="SSF48264">
    <property type="entry name" value="Cytochrome P450"/>
    <property type="match status" value="1"/>
</dbReference>
<sequence>MLEHNYLNAFILTCTVVLPLIYWYWRPRKYPPGPRGIPVLGMLPFMGKYTERKLAKWSKTYGNVMSLRFGRTDVVFLNDYGSIHEALVNQGRKFAGRPKYTLPFITDLAKGAGLADMDYGKFFMSQKKLGYKALRGLGVGRTMESRVYEEESHLIDAIRSMEGKPFKISKIIQKAISNNILSVVFGQRFDYDDKHIEDIMNRLLNMLEDQATSLSSRICTLAPFLKDIPPIVFVYSRFKKRISVSLDYIRKKIYEHQETFQKNDLRDFIDAFLKQSIIENNQDFTIHQLIFYIRGLLVAGTETASTTLSWALLCLLHHPEKQKKLREEIMKVLCCKERISITHKFMMPYTNAFIQEVMRYRTLSPIGVSHKTTEDAELNGYFIPKDTVVATNLWAVHNDPVYWDEPEKFKPERFIDDNGEFIQSSHVIPFSLGIRQCLGKQLAQMEIFIFLVSMIQNFEFLPDPHDKELPNIDEGVNGLQFLPYAYRVIAKSL</sequence>
<evidence type="ECO:0000256" key="4">
    <source>
        <dbReference type="ARBA" id="ARBA00023004"/>
    </source>
</evidence>
<dbReference type="EMBL" id="CAWYQH010000057">
    <property type="protein sequence ID" value="CAK8678670.1"/>
    <property type="molecule type" value="Genomic_DNA"/>
</dbReference>
<dbReference type="PANTHER" id="PTHR24300:SF397">
    <property type="entry name" value="CYTOCHROME P450 2U1"/>
    <property type="match status" value="1"/>
</dbReference>
<dbReference type="Gene3D" id="1.10.630.10">
    <property type="entry name" value="Cytochrome P450"/>
    <property type="match status" value="1"/>
</dbReference>
<protein>
    <recommendedName>
        <fullName evidence="9">Cytochrome P450</fullName>
    </recommendedName>
</protein>
<feature type="transmembrane region" description="Helical" evidence="6">
    <location>
        <begin position="6"/>
        <end position="25"/>
    </location>
</feature>
<name>A0ABP0FG73_CLALP</name>
<dbReference type="InterPro" id="IPR001128">
    <property type="entry name" value="Cyt_P450"/>
</dbReference>
<keyword evidence="6" id="KW-0812">Transmembrane</keyword>
<keyword evidence="3 5" id="KW-0479">Metal-binding</keyword>
<keyword evidence="5" id="KW-0503">Monooxygenase</keyword>
<comment type="caution">
    <text evidence="7">The sequence shown here is derived from an EMBL/GenBank/DDBJ whole genome shotgun (WGS) entry which is preliminary data.</text>
</comment>
<dbReference type="PANTHER" id="PTHR24300">
    <property type="entry name" value="CYTOCHROME P450 508A4-RELATED"/>
    <property type="match status" value="1"/>
</dbReference>
<evidence type="ECO:0000256" key="3">
    <source>
        <dbReference type="ARBA" id="ARBA00022723"/>
    </source>
</evidence>
<dbReference type="Proteomes" id="UP001642483">
    <property type="component" value="Unassembled WGS sequence"/>
</dbReference>
<keyword evidence="8" id="KW-1185">Reference proteome</keyword>